<feature type="active site" description="Charge relay system" evidence="5 6">
    <location>
        <position position="224"/>
    </location>
</feature>
<evidence type="ECO:0000259" key="8">
    <source>
        <dbReference type="Pfam" id="PF00082"/>
    </source>
</evidence>
<dbReference type="Pfam" id="PF00082">
    <property type="entry name" value="Peptidase_S8"/>
    <property type="match status" value="1"/>
</dbReference>
<dbReference type="EMBL" id="VFOP01000001">
    <property type="protein sequence ID" value="TQL50396.1"/>
    <property type="molecule type" value="Genomic_DNA"/>
</dbReference>
<evidence type="ECO:0000256" key="3">
    <source>
        <dbReference type="ARBA" id="ARBA00022801"/>
    </source>
</evidence>
<dbReference type="GO" id="GO:0004252">
    <property type="term" value="F:serine-type endopeptidase activity"/>
    <property type="evidence" value="ECO:0007669"/>
    <property type="project" value="UniProtKB-UniRule"/>
</dbReference>
<dbReference type="PROSITE" id="PS51892">
    <property type="entry name" value="SUBTILASE"/>
    <property type="match status" value="1"/>
</dbReference>
<evidence type="ECO:0000256" key="2">
    <source>
        <dbReference type="ARBA" id="ARBA00022670"/>
    </source>
</evidence>
<dbReference type="InterPro" id="IPR023828">
    <property type="entry name" value="Peptidase_S8_Ser-AS"/>
</dbReference>
<evidence type="ECO:0000256" key="6">
    <source>
        <dbReference type="PROSITE-ProRule" id="PRU01240"/>
    </source>
</evidence>
<feature type="chain" id="PRO_5021766088" evidence="7">
    <location>
        <begin position="21"/>
        <end position="791"/>
    </location>
</feature>
<dbReference type="Gene3D" id="3.40.50.12090">
    <property type="match status" value="1"/>
</dbReference>
<feature type="active site" description="Charge relay system" evidence="5 6">
    <location>
        <position position="182"/>
    </location>
</feature>
<dbReference type="InterPro" id="IPR007253">
    <property type="entry name" value="Cell_wall-bd_2"/>
</dbReference>
<protein>
    <submittedName>
        <fullName evidence="9">Putative cell wall-binding protein</fullName>
    </submittedName>
</protein>
<dbReference type="AlphaFoldDB" id="A0A542YQL8"/>
<proteinExistence type="inferred from homology"/>
<organism evidence="9 10">
    <name type="scientific">Ornithinicoccus hortensis</name>
    <dbReference type="NCBI Taxonomy" id="82346"/>
    <lineage>
        <taxon>Bacteria</taxon>
        <taxon>Bacillati</taxon>
        <taxon>Actinomycetota</taxon>
        <taxon>Actinomycetes</taxon>
        <taxon>Micrococcales</taxon>
        <taxon>Intrasporangiaceae</taxon>
        <taxon>Ornithinicoccus</taxon>
    </lineage>
</organism>
<dbReference type="PROSITE" id="PS00138">
    <property type="entry name" value="SUBTILASE_SER"/>
    <property type="match status" value="1"/>
</dbReference>
<keyword evidence="4 6" id="KW-0720">Serine protease</keyword>
<dbReference type="InterPro" id="IPR015500">
    <property type="entry name" value="Peptidase_S8_subtilisin-rel"/>
</dbReference>
<dbReference type="Gene3D" id="3.40.50.200">
    <property type="entry name" value="Peptidase S8/S53 domain"/>
    <property type="match status" value="1"/>
</dbReference>
<dbReference type="InterPro" id="IPR022398">
    <property type="entry name" value="Peptidase_S8_His-AS"/>
</dbReference>
<feature type="signal peptide" evidence="7">
    <location>
        <begin position="1"/>
        <end position="20"/>
    </location>
</feature>
<dbReference type="InterPro" id="IPR050131">
    <property type="entry name" value="Peptidase_S8_subtilisin-like"/>
</dbReference>
<dbReference type="InterPro" id="IPR000209">
    <property type="entry name" value="Peptidase_S8/S53_dom"/>
</dbReference>
<keyword evidence="3 6" id="KW-0378">Hydrolase</keyword>
<evidence type="ECO:0000256" key="4">
    <source>
        <dbReference type="ARBA" id="ARBA00022825"/>
    </source>
</evidence>
<feature type="domain" description="Peptidase S8/S53" evidence="8">
    <location>
        <begin position="173"/>
        <end position="444"/>
    </location>
</feature>
<keyword evidence="7" id="KW-0732">Signal</keyword>
<dbReference type="PANTHER" id="PTHR43806:SF67">
    <property type="entry name" value="EGF-LIKE DOMAIN-CONTAINING PROTEIN"/>
    <property type="match status" value="1"/>
</dbReference>
<name>A0A542YQL8_9MICO</name>
<evidence type="ECO:0000313" key="10">
    <source>
        <dbReference type="Proteomes" id="UP000319516"/>
    </source>
</evidence>
<dbReference type="Pfam" id="PF04122">
    <property type="entry name" value="CW_binding_2"/>
    <property type="match status" value="3"/>
</dbReference>
<dbReference type="GO" id="GO:0006508">
    <property type="term" value="P:proteolysis"/>
    <property type="evidence" value="ECO:0007669"/>
    <property type="project" value="UniProtKB-KW"/>
</dbReference>
<evidence type="ECO:0000313" key="9">
    <source>
        <dbReference type="EMBL" id="TQL50396.1"/>
    </source>
</evidence>
<evidence type="ECO:0000256" key="5">
    <source>
        <dbReference type="PIRSR" id="PIRSR615500-1"/>
    </source>
</evidence>
<feature type="active site" description="Charge relay system" evidence="5 6">
    <location>
        <position position="395"/>
    </location>
</feature>
<comment type="caution">
    <text evidence="9">The sequence shown here is derived from an EMBL/GenBank/DDBJ whole genome shotgun (WGS) entry which is preliminary data.</text>
</comment>
<keyword evidence="10" id="KW-1185">Reference proteome</keyword>
<comment type="similarity">
    <text evidence="1 6">Belongs to the peptidase S8 family.</text>
</comment>
<dbReference type="PROSITE" id="PS00137">
    <property type="entry name" value="SUBTILASE_HIS"/>
    <property type="match status" value="1"/>
</dbReference>
<evidence type="ECO:0000256" key="7">
    <source>
        <dbReference type="SAM" id="SignalP"/>
    </source>
</evidence>
<keyword evidence="2 6" id="KW-0645">Protease</keyword>
<gene>
    <name evidence="9" type="ORF">FB467_1504</name>
</gene>
<reference evidence="9 10" key="1">
    <citation type="submission" date="2019-06" db="EMBL/GenBank/DDBJ databases">
        <title>Sequencing the genomes of 1000 actinobacteria strains.</title>
        <authorList>
            <person name="Klenk H.-P."/>
        </authorList>
    </citation>
    <scope>NUCLEOTIDE SEQUENCE [LARGE SCALE GENOMIC DNA]</scope>
    <source>
        <strain evidence="9 10">DSM 12335</strain>
    </source>
</reference>
<accession>A0A542YQL8</accession>
<dbReference type="PRINTS" id="PR00723">
    <property type="entry name" value="SUBTILISIN"/>
</dbReference>
<dbReference type="PANTHER" id="PTHR43806">
    <property type="entry name" value="PEPTIDASE S8"/>
    <property type="match status" value="1"/>
</dbReference>
<dbReference type="SUPFAM" id="SSF52743">
    <property type="entry name" value="Subtilisin-like"/>
    <property type="match status" value="1"/>
</dbReference>
<dbReference type="InterPro" id="IPR036852">
    <property type="entry name" value="Peptidase_S8/S53_dom_sf"/>
</dbReference>
<dbReference type="Proteomes" id="UP000319516">
    <property type="component" value="Unassembled WGS sequence"/>
</dbReference>
<evidence type="ECO:0000256" key="1">
    <source>
        <dbReference type="ARBA" id="ARBA00011073"/>
    </source>
</evidence>
<sequence length="791" mass="81108">MAVAAFGLLAGMAPAVTAGAAPDFSDDAQAHITDEVRADLDKNGEANVWVHFSNRPDLSQFEGLNWSDRGKAVNDALRAAADESQADLRAQLDEAGVDYKSFYITNAIKVNSADLDLVESMAADAGVDKIYPEFEVVQQEPVSKTASGTAPQATEWGLDNINAPAVWDLGYTGEGIVVATVDTGVAGEHPALADHYRGAETGSDDYNWFDPQGGADSPTDYDEHGTHVTGTMVGDDGSGNQIGVAPGAKWIAAAGCCPDDEALISSMEWMLAPTPVGGGEGDTDMRPHIVNNSWGTTAPSNDPFGEEIQEAWAAEGIFGVWSNGNNGPECNTSGSPGSRTINYSVGAYDVNNTIGDFSSRGPGQDGEIKPNISAPGVNVRSSVPGDGYANFNGTSMAAPHVSGAIALLWSSNPDLVGDIEATTELLNTTAIDTADDQCGGTAEDNPVYGEGRLDALALVEAGAGEEPEPPALEVERIEGQHRYATAANISATYGDDVSTVYVTTGQGFADALAGGSAAANGQFGTLETPEGDAAPVLLVRGLEDDLSSEKFHSEVKAQLEALSPDNVVVLGGTGVVSEGIEAELGDYAANVRRIGGEDRYETAALLAAEFDSPDTIYVARGNGDKAFADALAGSAAAGRDNAPVLLVKDTEVPPATAEVLADNPDATVVVLGGTAAVSDAVYAEVGASERLSGDNRYQTGLAVSAGYEAADVVYVATGQQYADALAGGALAGSEDVPVLLVRGSDDNLSGKFGAGIEEEIARLGASKVVILGGTSAVSQGIEDDIADGADD</sequence>